<accession>A0A8S4SGQ6</accession>
<comment type="caution">
    <text evidence="1">The sequence shown here is derived from an EMBL/GenBank/DDBJ whole genome shotgun (WGS) entry which is preliminary data.</text>
</comment>
<evidence type="ECO:0000313" key="1">
    <source>
        <dbReference type="EMBL" id="CAH2265975.1"/>
    </source>
</evidence>
<dbReference type="AlphaFoldDB" id="A0A8S4SGQ6"/>
<dbReference type="EMBL" id="CAKXAJ010026296">
    <property type="protein sequence ID" value="CAH2265975.1"/>
    <property type="molecule type" value="Genomic_DNA"/>
</dbReference>
<gene>
    <name evidence="1" type="primary">jg5862</name>
    <name evidence="1" type="ORF">PAEG_LOCUS25139</name>
</gene>
<dbReference type="Proteomes" id="UP000838756">
    <property type="component" value="Unassembled WGS sequence"/>
</dbReference>
<keyword evidence="2" id="KW-1185">Reference proteome</keyword>
<protein>
    <submittedName>
        <fullName evidence="1">Jg5862 protein</fullName>
    </submittedName>
</protein>
<name>A0A8S4SGQ6_9NEOP</name>
<evidence type="ECO:0000313" key="2">
    <source>
        <dbReference type="Proteomes" id="UP000838756"/>
    </source>
</evidence>
<sequence>MRNEKLQFLEFRISYRMAQGSDGPSDGKCDAIVYKQSNTSQDTQEKRPTKCSPMYINPRRRFQAACDCNKTGTQKCSLAAENRHGGRR</sequence>
<reference evidence="1" key="1">
    <citation type="submission" date="2022-03" db="EMBL/GenBank/DDBJ databases">
        <authorList>
            <person name="Lindestad O."/>
        </authorList>
    </citation>
    <scope>NUCLEOTIDE SEQUENCE</scope>
</reference>
<organism evidence="1 2">
    <name type="scientific">Pararge aegeria aegeria</name>
    <dbReference type="NCBI Taxonomy" id="348720"/>
    <lineage>
        <taxon>Eukaryota</taxon>
        <taxon>Metazoa</taxon>
        <taxon>Ecdysozoa</taxon>
        <taxon>Arthropoda</taxon>
        <taxon>Hexapoda</taxon>
        <taxon>Insecta</taxon>
        <taxon>Pterygota</taxon>
        <taxon>Neoptera</taxon>
        <taxon>Endopterygota</taxon>
        <taxon>Lepidoptera</taxon>
        <taxon>Glossata</taxon>
        <taxon>Ditrysia</taxon>
        <taxon>Papilionoidea</taxon>
        <taxon>Nymphalidae</taxon>
        <taxon>Satyrinae</taxon>
        <taxon>Satyrini</taxon>
        <taxon>Parargina</taxon>
        <taxon>Pararge</taxon>
    </lineage>
</organism>
<proteinExistence type="predicted"/>